<dbReference type="SUPFAM" id="SSF49503">
    <property type="entry name" value="Cupredoxins"/>
    <property type="match status" value="2"/>
</dbReference>
<dbReference type="InterPro" id="IPR008972">
    <property type="entry name" value="Cupredoxin"/>
</dbReference>
<dbReference type="AlphaFoldDB" id="A0A934I3U5"/>
<accession>A0A934I3U5</accession>
<dbReference type="RefSeq" id="WP_211144869.1">
    <property type="nucleotide sequence ID" value="NZ_JAEEGB010000045.1"/>
</dbReference>
<evidence type="ECO:0000259" key="1">
    <source>
        <dbReference type="Pfam" id="PF07732"/>
    </source>
</evidence>
<dbReference type="Proteomes" id="UP000622687">
    <property type="component" value="Unassembled WGS sequence"/>
</dbReference>
<organism evidence="2 3">
    <name type="scientific">Clostridium aciditolerans</name>
    <dbReference type="NCBI Taxonomy" id="339861"/>
    <lineage>
        <taxon>Bacteria</taxon>
        <taxon>Bacillati</taxon>
        <taxon>Bacillota</taxon>
        <taxon>Clostridia</taxon>
        <taxon>Eubacteriales</taxon>
        <taxon>Clostridiaceae</taxon>
        <taxon>Clostridium</taxon>
    </lineage>
</organism>
<gene>
    <name evidence="2" type="ORF">I6U51_22930</name>
</gene>
<reference evidence="2" key="1">
    <citation type="submission" date="2020-12" db="EMBL/GenBank/DDBJ databases">
        <title>Clostridium thailandense sp. nov., a novel acetogenic bacterium isolated from peat land soil in Thailand.</title>
        <authorList>
            <person name="Chaikitkaew S."/>
            <person name="Birkeland N.K."/>
        </authorList>
    </citation>
    <scope>NUCLEOTIDE SEQUENCE</scope>
    <source>
        <strain evidence="2">DSM 17425</strain>
    </source>
</reference>
<dbReference type="Gene3D" id="2.60.40.420">
    <property type="entry name" value="Cupredoxins - blue copper proteins"/>
    <property type="match status" value="1"/>
</dbReference>
<comment type="caution">
    <text evidence="2">The sequence shown here is derived from an EMBL/GenBank/DDBJ whole genome shotgun (WGS) entry which is preliminary data.</text>
</comment>
<dbReference type="Pfam" id="PF07732">
    <property type="entry name" value="Cu-oxidase_3"/>
    <property type="match status" value="1"/>
</dbReference>
<evidence type="ECO:0000313" key="2">
    <source>
        <dbReference type="EMBL" id="MBI6875530.1"/>
    </source>
</evidence>
<keyword evidence="3" id="KW-1185">Reference proteome</keyword>
<feature type="domain" description="Plastocyanin-like" evidence="1">
    <location>
        <begin position="74"/>
        <end position="179"/>
    </location>
</feature>
<evidence type="ECO:0000313" key="3">
    <source>
        <dbReference type="Proteomes" id="UP000622687"/>
    </source>
</evidence>
<proteinExistence type="predicted"/>
<dbReference type="InterPro" id="IPR011707">
    <property type="entry name" value="Cu-oxidase-like_N"/>
</dbReference>
<sequence length="474" mass="54313">MSVRHYVLFSTDGFIKVPTTSDILYNSKNTKDIYIFGFIGGLFRVNNNIIDPTLNWQNPLNWNKYANLKGTATIPSPIIIGEVDDDIFITLINLGMKYRSDLTELHTIHIQGANLPAEIDGFPETSFGVPTWINYKDSPPVATYYFKPERSGTYVYYNQATASQHVQMGMYGAVVIYPSLKNLEDSGVHRSRSDKWYFERQLISHIPSNATSHNFAYANSYTYFDKEYIILLSNIDSNWHNNVLNSKFYNSINYKPDYWLINGRAFPHTLYPHPKTKEDKKQPNTDQINYESYVHIKNGQKVLLRIINMGYQVVPWHVHGWSFSVAGKDAELNQFLKLSAILNLEKHGNHVQEMGCTASLSSGETYDIIISADKKTESYENYISKGLSTVPYLRSQLKDLLDKNQNSIATIPLEPLKHPNTDFVNFLQLCGQTNPTYDKNNLPHFYPMHNNDNYTMTNNGIYPGGQLTFIQVDN</sequence>
<dbReference type="GO" id="GO:0005507">
    <property type="term" value="F:copper ion binding"/>
    <property type="evidence" value="ECO:0007669"/>
    <property type="project" value="InterPro"/>
</dbReference>
<name>A0A934I3U5_9CLOT</name>
<dbReference type="EMBL" id="JAEEGB010000045">
    <property type="protein sequence ID" value="MBI6875530.1"/>
    <property type="molecule type" value="Genomic_DNA"/>
</dbReference>
<protein>
    <submittedName>
        <fullName evidence="2">Multicopper oxidase domain-containing protein</fullName>
    </submittedName>
</protein>